<accession>A0A2G5SVZ9</accession>
<dbReference type="OrthoDB" id="10678558at2759"/>
<comment type="caution">
    <text evidence="1">The sequence shown here is derived from an EMBL/GenBank/DDBJ whole genome shotgun (WGS) entry which is preliminary data.</text>
</comment>
<sequence length="383" mass="45103">MGDPTDQQMLSKLLEQNPDVIRHVMKSFTLKDIVETALYRDSLHNTMKAFPCQRLYMDVTLGYDESCISIGDGEGTVDIYLYKTRDPNFEYSRTSFEHAVDHPHNEFSHVFYAKHPLISVALLMRHLEPILHVNLRRFNLNVKLTFTWGKRKELRFSPHLFKCEELLISVEGYWFGRGSSYLKVMEEFIRKAECNRVLISSAGYLSCVPMDCNKSYLEMDSCVMKMKVFLKFNYKEASINYIGFHSYGFNLIIRRWVWDDYECLSQVVFWKMPYSRFYYDDPKTVAEWTTLEDQVKEGITVFPTNGRGILTEKEDILKSFEVKRENGEIAICTLNGWQNGRQFHFRMIVINSSDEANTVINIKPVERYGPMKTRQRLYRNIVN</sequence>
<dbReference type="EMBL" id="PDUG01000006">
    <property type="protein sequence ID" value="PIC19304.1"/>
    <property type="molecule type" value="Genomic_DNA"/>
</dbReference>
<reference evidence="2" key="1">
    <citation type="submission" date="2017-10" db="EMBL/GenBank/DDBJ databases">
        <title>Rapid genome shrinkage in a self-fertile nematode reveals novel sperm competition proteins.</title>
        <authorList>
            <person name="Yin D."/>
            <person name="Schwarz E.M."/>
            <person name="Thomas C.G."/>
            <person name="Felde R.L."/>
            <person name="Korf I.F."/>
            <person name="Cutter A.D."/>
            <person name="Schartner C.M."/>
            <person name="Ralston E.J."/>
            <person name="Meyer B.J."/>
            <person name="Haag E.S."/>
        </authorList>
    </citation>
    <scope>NUCLEOTIDE SEQUENCE [LARGE SCALE GENOMIC DNA]</scope>
    <source>
        <strain evidence="2">JU1422</strain>
    </source>
</reference>
<dbReference type="Proteomes" id="UP000230233">
    <property type="component" value="Chromosome X"/>
</dbReference>
<name>A0A2G5SVZ9_9PELO</name>
<gene>
    <name evidence="1" type="primary">Cnig_chr_X.g24900</name>
    <name evidence="1" type="ORF">B9Z55_024900</name>
</gene>
<protein>
    <submittedName>
        <fullName evidence="1">Uncharacterized protein</fullName>
    </submittedName>
</protein>
<dbReference type="AlphaFoldDB" id="A0A2G5SVZ9"/>
<keyword evidence="2" id="KW-1185">Reference proteome</keyword>
<organism evidence="1 2">
    <name type="scientific">Caenorhabditis nigoni</name>
    <dbReference type="NCBI Taxonomy" id="1611254"/>
    <lineage>
        <taxon>Eukaryota</taxon>
        <taxon>Metazoa</taxon>
        <taxon>Ecdysozoa</taxon>
        <taxon>Nematoda</taxon>
        <taxon>Chromadorea</taxon>
        <taxon>Rhabditida</taxon>
        <taxon>Rhabditina</taxon>
        <taxon>Rhabditomorpha</taxon>
        <taxon>Rhabditoidea</taxon>
        <taxon>Rhabditidae</taxon>
        <taxon>Peloderinae</taxon>
        <taxon>Caenorhabditis</taxon>
    </lineage>
</organism>
<evidence type="ECO:0000313" key="2">
    <source>
        <dbReference type="Proteomes" id="UP000230233"/>
    </source>
</evidence>
<evidence type="ECO:0000313" key="1">
    <source>
        <dbReference type="EMBL" id="PIC19304.1"/>
    </source>
</evidence>
<proteinExistence type="predicted"/>